<proteinExistence type="inferred from homology"/>
<evidence type="ECO:0000256" key="4">
    <source>
        <dbReference type="ARBA" id="ARBA00022729"/>
    </source>
</evidence>
<comment type="subcellular location">
    <subcellularLocation>
        <location evidence="1">Cell envelope</location>
    </subcellularLocation>
</comment>
<dbReference type="Pfam" id="PF00496">
    <property type="entry name" value="SBP_bac_5"/>
    <property type="match status" value="1"/>
</dbReference>
<dbReference type="PANTHER" id="PTHR30290">
    <property type="entry name" value="PERIPLASMIC BINDING COMPONENT OF ABC TRANSPORTER"/>
    <property type="match status" value="1"/>
</dbReference>
<dbReference type="EMBL" id="BOOG01000008">
    <property type="protein sequence ID" value="GIH68484.1"/>
    <property type="molecule type" value="Genomic_DNA"/>
</dbReference>
<feature type="domain" description="Solute-binding protein family 5" evidence="6">
    <location>
        <begin position="89"/>
        <end position="497"/>
    </location>
</feature>
<keyword evidence="3" id="KW-0813">Transport</keyword>
<evidence type="ECO:0000256" key="2">
    <source>
        <dbReference type="ARBA" id="ARBA00005695"/>
    </source>
</evidence>
<dbReference type="PROSITE" id="PS51257">
    <property type="entry name" value="PROKAR_LIPOPROTEIN"/>
    <property type="match status" value="1"/>
</dbReference>
<organism evidence="7 8">
    <name type="scientific">Sphaerimonospora thailandensis</name>
    <dbReference type="NCBI Taxonomy" id="795644"/>
    <lineage>
        <taxon>Bacteria</taxon>
        <taxon>Bacillati</taxon>
        <taxon>Actinomycetota</taxon>
        <taxon>Actinomycetes</taxon>
        <taxon>Streptosporangiales</taxon>
        <taxon>Streptosporangiaceae</taxon>
        <taxon>Sphaerimonospora</taxon>
    </lineage>
</organism>
<evidence type="ECO:0000313" key="8">
    <source>
        <dbReference type="Proteomes" id="UP000610966"/>
    </source>
</evidence>
<dbReference type="GO" id="GO:0015833">
    <property type="term" value="P:peptide transport"/>
    <property type="evidence" value="ECO:0007669"/>
    <property type="project" value="TreeGrafter"/>
</dbReference>
<dbReference type="GO" id="GO:0042597">
    <property type="term" value="C:periplasmic space"/>
    <property type="evidence" value="ECO:0007669"/>
    <property type="project" value="UniProtKB-ARBA"/>
</dbReference>
<dbReference type="GO" id="GO:0030313">
    <property type="term" value="C:cell envelope"/>
    <property type="evidence" value="ECO:0007669"/>
    <property type="project" value="UniProtKB-SubCell"/>
</dbReference>
<evidence type="ECO:0000256" key="3">
    <source>
        <dbReference type="ARBA" id="ARBA00022448"/>
    </source>
</evidence>
<keyword evidence="8" id="KW-1185">Reference proteome</keyword>
<feature type="chain" id="PRO_5039445886" evidence="5">
    <location>
        <begin position="20"/>
        <end position="611"/>
    </location>
</feature>
<accession>A0A8J3R6R2</accession>
<dbReference type="Gene3D" id="3.10.105.10">
    <property type="entry name" value="Dipeptide-binding Protein, Domain 3"/>
    <property type="match status" value="1"/>
</dbReference>
<comment type="similarity">
    <text evidence="2">Belongs to the bacterial solute-binding protein 5 family.</text>
</comment>
<dbReference type="PANTHER" id="PTHR30290:SF10">
    <property type="entry name" value="PERIPLASMIC OLIGOPEPTIDE-BINDING PROTEIN-RELATED"/>
    <property type="match status" value="1"/>
</dbReference>
<dbReference type="RefSeq" id="WP_204011202.1">
    <property type="nucleotide sequence ID" value="NZ_BOOG01000008.1"/>
</dbReference>
<feature type="signal peptide" evidence="5">
    <location>
        <begin position="1"/>
        <end position="19"/>
    </location>
</feature>
<dbReference type="InterPro" id="IPR039424">
    <property type="entry name" value="SBP_5"/>
</dbReference>
<evidence type="ECO:0000256" key="5">
    <source>
        <dbReference type="SAM" id="SignalP"/>
    </source>
</evidence>
<evidence type="ECO:0000256" key="1">
    <source>
        <dbReference type="ARBA" id="ARBA00004196"/>
    </source>
</evidence>
<keyword evidence="4 5" id="KW-0732">Signal</keyword>
<dbReference type="GO" id="GO:1904680">
    <property type="term" value="F:peptide transmembrane transporter activity"/>
    <property type="evidence" value="ECO:0007669"/>
    <property type="project" value="TreeGrafter"/>
</dbReference>
<comment type="caution">
    <text evidence="7">The sequence shown here is derived from an EMBL/GenBank/DDBJ whole genome shotgun (WGS) entry which is preliminary data.</text>
</comment>
<name>A0A8J3R6R2_9ACTN</name>
<dbReference type="Gene3D" id="3.40.190.10">
    <property type="entry name" value="Periplasmic binding protein-like II"/>
    <property type="match status" value="1"/>
</dbReference>
<dbReference type="InterPro" id="IPR000914">
    <property type="entry name" value="SBP_5_dom"/>
</dbReference>
<evidence type="ECO:0000313" key="7">
    <source>
        <dbReference type="EMBL" id="GIH68484.1"/>
    </source>
</evidence>
<evidence type="ECO:0000259" key="6">
    <source>
        <dbReference type="Pfam" id="PF00496"/>
    </source>
</evidence>
<protein>
    <submittedName>
        <fullName evidence="7">Peptide ABC transporter substrate-binding protein</fullName>
    </submittedName>
</protein>
<sequence>MKRLAAIVALAATLATATACGTTGTTGTTGNTGAAQTAGGGVFTTIDGSKQINASAPINPFNPVGSVFAGYNGMALAWPKNDPVDPNQFYPGLASSWTTTPDQSEVVIHLQPDARWSDGKPVTSEDVRVSIGLAYTQGGTAYALDPRAAGAAADIHVVDAKTLKITQGANRSGMFLSNLLSTVVVPAHVFGRLLPADFWHTLKVAQDGEGPAAEQAKAEITGLAEKVIAFGPAHDVSAGPFVLERVNPGAALLKRNPYFYNSKAIAPDKVKVLNYTGNEQIWNYLISGRLDNAPFTSVPTAVMERIRGAGGSKVIKGYSPVATSMAFNQAHKPYDNVHVRRALAYLIDRAQVTKIASPEGGTPAVTTSGIHAKAARAWLDGGFDTLERYRVDAAKADAELRAAGMTKRDGRWALPDGKPWQVQIHVPASFSDWVAAAKSISSQLGDHGIDATVVTAADYTLYLGELADGKYDVAFWLIGLGPSPYNIFQRLYGQANGWQMFGGRLSHVAPGTQGNWMGGPETVDAGADGRVNPGELTSRLSYATPEERKRVVGVLARLTNEQLPVIQLWDYVNTQFVNTSRYTAFPPDDHDALRLSSGVWMQLGMIKKRQA</sequence>
<dbReference type="Proteomes" id="UP000610966">
    <property type="component" value="Unassembled WGS sequence"/>
</dbReference>
<dbReference type="AlphaFoldDB" id="A0A8J3R6R2"/>
<dbReference type="SUPFAM" id="SSF53850">
    <property type="entry name" value="Periplasmic binding protein-like II"/>
    <property type="match status" value="1"/>
</dbReference>
<reference evidence="7" key="1">
    <citation type="submission" date="2021-01" db="EMBL/GenBank/DDBJ databases">
        <title>Whole genome shotgun sequence of Sphaerimonospora thailandensis NBRC 107569.</title>
        <authorList>
            <person name="Komaki H."/>
            <person name="Tamura T."/>
        </authorList>
    </citation>
    <scope>NUCLEOTIDE SEQUENCE</scope>
    <source>
        <strain evidence="7">NBRC 107569</strain>
    </source>
</reference>
<dbReference type="GO" id="GO:0043190">
    <property type="term" value="C:ATP-binding cassette (ABC) transporter complex"/>
    <property type="evidence" value="ECO:0007669"/>
    <property type="project" value="InterPro"/>
</dbReference>
<gene>
    <name evidence="7" type="ORF">Mth01_07370</name>
</gene>